<evidence type="ECO:0000313" key="1">
    <source>
        <dbReference type="EMBL" id="MBX59579.1"/>
    </source>
</evidence>
<reference evidence="1" key="1">
    <citation type="submission" date="2018-02" db="EMBL/GenBank/DDBJ databases">
        <title>Rhizophora mucronata_Transcriptome.</title>
        <authorList>
            <person name="Meera S.P."/>
            <person name="Sreeshan A."/>
            <person name="Augustine A."/>
        </authorList>
    </citation>
    <scope>NUCLEOTIDE SEQUENCE</scope>
    <source>
        <tissue evidence="1">Leaf</tissue>
    </source>
</reference>
<proteinExistence type="predicted"/>
<dbReference type="EMBL" id="GGEC01079095">
    <property type="protein sequence ID" value="MBX59579.1"/>
    <property type="molecule type" value="Transcribed_RNA"/>
</dbReference>
<sequence>MGILFYWILKAK</sequence>
<protein>
    <submittedName>
        <fullName evidence="1">Uncharacterized protein</fullName>
    </submittedName>
</protein>
<name>A0A2P2PY55_RHIMU</name>
<accession>A0A2P2PY55</accession>
<organism evidence="1">
    <name type="scientific">Rhizophora mucronata</name>
    <name type="common">Asiatic mangrove</name>
    <dbReference type="NCBI Taxonomy" id="61149"/>
    <lineage>
        <taxon>Eukaryota</taxon>
        <taxon>Viridiplantae</taxon>
        <taxon>Streptophyta</taxon>
        <taxon>Embryophyta</taxon>
        <taxon>Tracheophyta</taxon>
        <taxon>Spermatophyta</taxon>
        <taxon>Magnoliopsida</taxon>
        <taxon>eudicotyledons</taxon>
        <taxon>Gunneridae</taxon>
        <taxon>Pentapetalae</taxon>
        <taxon>rosids</taxon>
        <taxon>fabids</taxon>
        <taxon>Malpighiales</taxon>
        <taxon>Rhizophoraceae</taxon>
        <taxon>Rhizophora</taxon>
    </lineage>
</organism>